<dbReference type="RefSeq" id="XP_019084340.1">
    <property type="nucleotide sequence ID" value="XM_019228795.1"/>
</dbReference>
<dbReference type="InterPro" id="IPR013103">
    <property type="entry name" value="RVT_2"/>
</dbReference>
<reference evidence="3" key="2">
    <citation type="submission" date="2025-08" db="UniProtKB">
        <authorList>
            <consortium name="RefSeq"/>
        </authorList>
    </citation>
    <scope>IDENTIFICATION</scope>
    <source>
        <tissue evidence="3">Leaf</tissue>
    </source>
</reference>
<name>A0ABM1QC52_CAMSA</name>
<dbReference type="PANTHER" id="PTHR11439:SF524">
    <property type="entry name" value="RNA-DIRECTED DNA POLYMERASE, PROTEIN KINASE RLK-PELLE-DLSV FAMILY"/>
    <property type="match status" value="1"/>
</dbReference>
<organism evidence="2 3">
    <name type="scientific">Camelina sativa</name>
    <name type="common">False flax</name>
    <name type="synonym">Myagrum sativum</name>
    <dbReference type="NCBI Taxonomy" id="90675"/>
    <lineage>
        <taxon>Eukaryota</taxon>
        <taxon>Viridiplantae</taxon>
        <taxon>Streptophyta</taxon>
        <taxon>Embryophyta</taxon>
        <taxon>Tracheophyta</taxon>
        <taxon>Spermatophyta</taxon>
        <taxon>Magnoliopsida</taxon>
        <taxon>eudicotyledons</taxon>
        <taxon>Gunneridae</taxon>
        <taxon>Pentapetalae</taxon>
        <taxon>rosids</taxon>
        <taxon>malvids</taxon>
        <taxon>Brassicales</taxon>
        <taxon>Brassicaceae</taxon>
        <taxon>Camelineae</taxon>
        <taxon>Camelina</taxon>
    </lineage>
</organism>
<reference evidence="2" key="1">
    <citation type="journal article" date="2014" name="Nat. Commun.">
        <title>The emerging biofuel crop Camelina sativa retains a highly undifferentiated hexaploid genome structure.</title>
        <authorList>
            <person name="Kagale S."/>
            <person name="Koh C."/>
            <person name="Nixon J."/>
            <person name="Bollina V."/>
            <person name="Clarke W.E."/>
            <person name="Tuteja R."/>
            <person name="Spillane C."/>
            <person name="Robinson S.J."/>
            <person name="Links M.G."/>
            <person name="Clarke C."/>
            <person name="Higgins E.E."/>
            <person name="Huebert T."/>
            <person name="Sharpe A.G."/>
            <person name="Parkin I.A."/>
        </authorList>
    </citation>
    <scope>NUCLEOTIDE SEQUENCE [LARGE SCALE GENOMIC DNA]</scope>
    <source>
        <strain evidence="2">cv. DH55</strain>
    </source>
</reference>
<dbReference type="GeneID" id="109125969"/>
<gene>
    <name evidence="3" type="primary">LOC109125969</name>
</gene>
<sequence length="183" mass="20639">MTDSGKLHYFLGIAITRNASGLFLSQRNYAADILHRANMTNCSSCTTPADSRTKLDAAEEPFVPDPTLYRSLAGALQYLTFTRPDISFAVQQICLFMHDPRETHLAVLKCILRYIKGTLDYGLQLYPSTTLGRFPIYTTLHLRILHLPRDNLISWSSKRQHTVSRSNAESEYRGVANVIAKTT</sequence>
<protein>
    <submittedName>
        <fullName evidence="3">Uncharacterized protein LOC109125969</fullName>
    </submittedName>
</protein>
<keyword evidence="2" id="KW-1185">Reference proteome</keyword>
<evidence type="ECO:0000259" key="1">
    <source>
        <dbReference type="Pfam" id="PF07727"/>
    </source>
</evidence>
<dbReference type="Proteomes" id="UP000694864">
    <property type="component" value="Chromosome 8"/>
</dbReference>
<feature type="domain" description="Reverse transcriptase Ty1/copia-type" evidence="1">
    <location>
        <begin position="1"/>
        <end position="49"/>
    </location>
</feature>
<dbReference type="PANTHER" id="PTHR11439">
    <property type="entry name" value="GAG-POL-RELATED RETROTRANSPOSON"/>
    <property type="match status" value="1"/>
</dbReference>
<accession>A0ABM1QC52</accession>
<evidence type="ECO:0000313" key="3">
    <source>
        <dbReference type="RefSeq" id="XP_019084340.1"/>
    </source>
</evidence>
<evidence type="ECO:0000313" key="2">
    <source>
        <dbReference type="Proteomes" id="UP000694864"/>
    </source>
</evidence>
<dbReference type="Pfam" id="PF07727">
    <property type="entry name" value="RVT_2"/>
    <property type="match status" value="1"/>
</dbReference>
<proteinExistence type="predicted"/>